<proteinExistence type="predicted"/>
<comment type="caution">
    <text evidence="3">The sequence shown here is derived from an EMBL/GenBank/DDBJ whole genome shotgun (WGS) entry which is preliminary data.</text>
</comment>
<dbReference type="GO" id="GO:0006574">
    <property type="term" value="P:L-valine catabolic process"/>
    <property type="evidence" value="ECO:0007669"/>
    <property type="project" value="TreeGrafter"/>
</dbReference>
<organism evidence="3 4">
    <name type="scientific">Inhella gelatinilytica</name>
    <dbReference type="NCBI Taxonomy" id="2795030"/>
    <lineage>
        <taxon>Bacteria</taxon>
        <taxon>Pseudomonadati</taxon>
        <taxon>Pseudomonadota</taxon>
        <taxon>Betaproteobacteria</taxon>
        <taxon>Burkholderiales</taxon>
        <taxon>Sphaerotilaceae</taxon>
        <taxon>Inhella</taxon>
    </lineage>
</organism>
<dbReference type="SUPFAM" id="SSF52096">
    <property type="entry name" value="ClpP/crotonase"/>
    <property type="match status" value="1"/>
</dbReference>
<feature type="domain" description="Enoyl-CoA hydratase/isomerase" evidence="2">
    <location>
        <begin position="24"/>
        <end position="358"/>
    </location>
</feature>
<dbReference type="Proteomes" id="UP000620139">
    <property type="component" value="Unassembled WGS sequence"/>
</dbReference>
<evidence type="ECO:0000256" key="1">
    <source>
        <dbReference type="ARBA" id="ARBA00022801"/>
    </source>
</evidence>
<name>A0A931NG59_9BURK</name>
<evidence type="ECO:0000313" key="3">
    <source>
        <dbReference type="EMBL" id="MBH9554256.1"/>
    </source>
</evidence>
<reference evidence="3" key="1">
    <citation type="submission" date="2020-12" db="EMBL/GenBank/DDBJ databases">
        <title>The genome sequence of Inhella sp. 4Y17.</title>
        <authorList>
            <person name="Liu Y."/>
        </authorList>
    </citation>
    <scope>NUCLEOTIDE SEQUENCE</scope>
    <source>
        <strain evidence="3">4Y10</strain>
    </source>
</reference>
<dbReference type="RefSeq" id="WP_198101873.1">
    <property type="nucleotide sequence ID" value="NZ_JAEDAL010000011.1"/>
</dbReference>
<dbReference type="Pfam" id="PF16113">
    <property type="entry name" value="ECH_2"/>
    <property type="match status" value="1"/>
</dbReference>
<protein>
    <submittedName>
        <fullName evidence="3">Enoyl-CoA hydratase/isomerase family protein</fullName>
    </submittedName>
</protein>
<dbReference type="PANTHER" id="PTHR43176:SF6">
    <property type="entry name" value="3-HYDROXYISOBUTYRYL-COA HYDROLASE"/>
    <property type="match status" value="1"/>
</dbReference>
<evidence type="ECO:0000259" key="2">
    <source>
        <dbReference type="Pfam" id="PF16113"/>
    </source>
</evidence>
<keyword evidence="4" id="KW-1185">Reference proteome</keyword>
<sequence length="375" mass="40500">MTTSLIPPLCSDGHVLAEVNGALGIIILNRPQALNALSLPMIRDLRTLLAAWRDDARIEAVVVLGQGREGKPPAFCAGGDIRFFHTAAHAKDSALGDFFTEEYALNHEIHVYPKPYIALMDGIVMGGGMGITQGAKLRVVNERSKLAMPEAHIGLFPDVGGGWFLAQCPGHVGEWLALSGQVLGAGDAIAWGLGDVYVPAAEWDALVEALRHGEQPSAERVVATVMDRAAVAPAAVHGAHRAEIDRHFGVGDMNQVLASLQADGSEWAHKTLKQLSHNSPLGMAISLELVRRGRSLSLADDLRLERTLVHWCFEPAWRGVHCETVEGIRALAVDKDHHPRWQPATQTEVTAAQVAAMFESPWPADQHPLAHLQDA</sequence>
<keyword evidence="1" id="KW-0378">Hydrolase</keyword>
<dbReference type="InterPro" id="IPR045004">
    <property type="entry name" value="ECH_dom"/>
</dbReference>
<gene>
    <name evidence="3" type="ORF">I7X43_15550</name>
</gene>
<dbReference type="GO" id="GO:0003860">
    <property type="term" value="F:3-hydroxyisobutyryl-CoA hydrolase activity"/>
    <property type="evidence" value="ECO:0007669"/>
    <property type="project" value="InterPro"/>
</dbReference>
<dbReference type="Gene3D" id="3.90.226.10">
    <property type="entry name" value="2-enoyl-CoA Hydratase, Chain A, domain 1"/>
    <property type="match status" value="1"/>
</dbReference>
<dbReference type="InterPro" id="IPR029045">
    <property type="entry name" value="ClpP/crotonase-like_dom_sf"/>
</dbReference>
<dbReference type="InterPro" id="IPR032259">
    <property type="entry name" value="HIBYL-CoA-H"/>
</dbReference>
<dbReference type="NCBIfam" id="NF004127">
    <property type="entry name" value="PRK05617.1"/>
    <property type="match status" value="1"/>
</dbReference>
<accession>A0A931NG59</accession>
<dbReference type="AlphaFoldDB" id="A0A931NG59"/>
<dbReference type="PANTHER" id="PTHR43176">
    <property type="entry name" value="3-HYDROXYISOBUTYRYL-COA HYDROLASE-RELATED"/>
    <property type="match status" value="1"/>
</dbReference>
<dbReference type="EMBL" id="JAEDAL010000011">
    <property type="protein sequence ID" value="MBH9554256.1"/>
    <property type="molecule type" value="Genomic_DNA"/>
</dbReference>
<dbReference type="CDD" id="cd06558">
    <property type="entry name" value="crotonase-like"/>
    <property type="match status" value="1"/>
</dbReference>
<evidence type="ECO:0000313" key="4">
    <source>
        <dbReference type="Proteomes" id="UP000620139"/>
    </source>
</evidence>